<feature type="region of interest" description="Disordered" evidence="1">
    <location>
        <begin position="1"/>
        <end position="23"/>
    </location>
</feature>
<sequence>MPPNSTPCRPDPATSVHSLHSESGMSLRSAFSLPAMEEEPEPLVLAQQPSGKLCCQLCCRPRDHHVWAHVLRCALKSEKGPVGNTNLIMVLNNMVVAEELGELFILCKHNCQRRLGEEAYLLGGGPLRVTLHHQAQHLEGP</sequence>
<dbReference type="EMBL" id="JACDTQ010002022">
    <property type="protein sequence ID" value="KAF5920410.1"/>
    <property type="molecule type" value="Genomic_DNA"/>
</dbReference>
<proteinExistence type="predicted"/>
<name>A0A7J7EX80_DICBM</name>
<accession>A0A7J7EX80</accession>
<evidence type="ECO:0000313" key="2">
    <source>
        <dbReference type="EMBL" id="KAF5920410.1"/>
    </source>
</evidence>
<gene>
    <name evidence="2" type="ORF">HPG69_009660</name>
</gene>
<dbReference type="Proteomes" id="UP000551758">
    <property type="component" value="Unassembled WGS sequence"/>
</dbReference>
<organism evidence="2 3">
    <name type="scientific">Diceros bicornis minor</name>
    <name type="common">South-central black rhinoceros</name>
    <dbReference type="NCBI Taxonomy" id="77932"/>
    <lineage>
        <taxon>Eukaryota</taxon>
        <taxon>Metazoa</taxon>
        <taxon>Chordata</taxon>
        <taxon>Craniata</taxon>
        <taxon>Vertebrata</taxon>
        <taxon>Euteleostomi</taxon>
        <taxon>Mammalia</taxon>
        <taxon>Eutheria</taxon>
        <taxon>Laurasiatheria</taxon>
        <taxon>Perissodactyla</taxon>
        <taxon>Rhinocerotidae</taxon>
        <taxon>Diceros</taxon>
    </lineage>
</organism>
<protein>
    <submittedName>
        <fullName evidence="2">Uncharacterized protein</fullName>
    </submittedName>
</protein>
<evidence type="ECO:0000313" key="3">
    <source>
        <dbReference type="Proteomes" id="UP000551758"/>
    </source>
</evidence>
<evidence type="ECO:0000256" key="1">
    <source>
        <dbReference type="SAM" id="MobiDB-lite"/>
    </source>
</evidence>
<reference evidence="2 3" key="1">
    <citation type="journal article" date="2020" name="Mol. Biol. Evol.">
        <title>Interspecific Gene Flow and the Evolution of Specialization in Black and White Rhinoceros.</title>
        <authorList>
            <person name="Moodley Y."/>
            <person name="Westbury M.V."/>
            <person name="Russo I.M."/>
            <person name="Gopalakrishnan S."/>
            <person name="Rakotoarivelo A."/>
            <person name="Olsen R.A."/>
            <person name="Prost S."/>
            <person name="Tunstall T."/>
            <person name="Ryder O.A."/>
            <person name="Dalen L."/>
            <person name="Bruford M.W."/>
        </authorList>
    </citation>
    <scope>NUCLEOTIDE SEQUENCE [LARGE SCALE GENOMIC DNA]</scope>
    <source>
        <strain evidence="2">SBR-YM</strain>
        <tissue evidence="2">Skin</tissue>
    </source>
</reference>
<keyword evidence="3" id="KW-1185">Reference proteome</keyword>
<dbReference type="AlphaFoldDB" id="A0A7J7EX80"/>
<comment type="caution">
    <text evidence="2">The sequence shown here is derived from an EMBL/GenBank/DDBJ whole genome shotgun (WGS) entry which is preliminary data.</text>
</comment>